<dbReference type="AlphaFoldDB" id="A0A4Z2F3C3"/>
<reference evidence="2 3" key="1">
    <citation type="submission" date="2019-03" db="EMBL/GenBank/DDBJ databases">
        <title>First draft genome of Liparis tanakae, snailfish: a comprehensive survey of snailfish specific genes.</title>
        <authorList>
            <person name="Kim W."/>
            <person name="Song I."/>
            <person name="Jeong J.-H."/>
            <person name="Kim D."/>
            <person name="Kim S."/>
            <person name="Ryu S."/>
            <person name="Song J.Y."/>
            <person name="Lee S.K."/>
        </authorList>
    </citation>
    <scope>NUCLEOTIDE SEQUENCE [LARGE SCALE GENOMIC DNA]</scope>
    <source>
        <tissue evidence="2">Muscle</tissue>
    </source>
</reference>
<organism evidence="2 3">
    <name type="scientific">Liparis tanakae</name>
    <name type="common">Tanaka's snailfish</name>
    <dbReference type="NCBI Taxonomy" id="230148"/>
    <lineage>
        <taxon>Eukaryota</taxon>
        <taxon>Metazoa</taxon>
        <taxon>Chordata</taxon>
        <taxon>Craniata</taxon>
        <taxon>Vertebrata</taxon>
        <taxon>Euteleostomi</taxon>
        <taxon>Actinopterygii</taxon>
        <taxon>Neopterygii</taxon>
        <taxon>Teleostei</taxon>
        <taxon>Neoteleostei</taxon>
        <taxon>Acanthomorphata</taxon>
        <taxon>Eupercaria</taxon>
        <taxon>Perciformes</taxon>
        <taxon>Cottioidei</taxon>
        <taxon>Cottales</taxon>
        <taxon>Liparidae</taxon>
        <taxon>Liparis</taxon>
    </lineage>
</organism>
<feature type="region of interest" description="Disordered" evidence="1">
    <location>
        <begin position="255"/>
        <end position="283"/>
    </location>
</feature>
<feature type="compositionally biased region" description="Basic and acidic residues" evidence="1">
    <location>
        <begin position="259"/>
        <end position="272"/>
    </location>
</feature>
<protein>
    <submittedName>
        <fullName evidence="2">Uncharacterized protein</fullName>
    </submittedName>
</protein>
<proteinExistence type="predicted"/>
<accession>A0A4Z2F3C3</accession>
<evidence type="ECO:0000313" key="3">
    <source>
        <dbReference type="Proteomes" id="UP000314294"/>
    </source>
</evidence>
<keyword evidence="3" id="KW-1185">Reference proteome</keyword>
<comment type="caution">
    <text evidence="2">The sequence shown here is derived from an EMBL/GenBank/DDBJ whole genome shotgun (WGS) entry which is preliminary data.</text>
</comment>
<sequence>MNSVRNRLNSVVDVMGDFIGEALRNADLASEAVLNTAVIFLFSVQSDVHYPCHTDVCQRSNPHRVSANGGTEGVVGAGLLGGAGGRRCHLGLLGGLLHLEPLLLGELRLLLPRLQGDGRNQNGDSISYLGKQFLLLPEELFLWDPQVLQSRAGLPPLQSYRFTLLEDVFYLRDEGATAGQDSPLMTCSGEMVFLSDLLHISLASEEMRWMNSVQQLTTSSLASLATRTFGRVSLIILLMAALGMVRSSSFPEEEAIVASEKKQHTKKTDQEMKAPAPRRARKR</sequence>
<gene>
    <name evidence="2" type="ORF">EYF80_054837</name>
</gene>
<evidence type="ECO:0000256" key="1">
    <source>
        <dbReference type="SAM" id="MobiDB-lite"/>
    </source>
</evidence>
<evidence type="ECO:0000313" key="2">
    <source>
        <dbReference type="EMBL" id="TNN35002.1"/>
    </source>
</evidence>
<dbReference type="EMBL" id="SRLO01001851">
    <property type="protein sequence ID" value="TNN35002.1"/>
    <property type="molecule type" value="Genomic_DNA"/>
</dbReference>
<name>A0A4Z2F3C3_9TELE</name>
<dbReference type="Proteomes" id="UP000314294">
    <property type="component" value="Unassembled WGS sequence"/>
</dbReference>